<feature type="transmembrane region" description="Helical" evidence="1">
    <location>
        <begin position="316"/>
        <end position="334"/>
    </location>
</feature>
<feature type="transmembrane region" description="Helical" evidence="1">
    <location>
        <begin position="346"/>
        <end position="365"/>
    </location>
</feature>
<feature type="transmembrane region" description="Helical" evidence="1">
    <location>
        <begin position="38"/>
        <end position="55"/>
    </location>
</feature>
<comment type="caution">
    <text evidence="2">The sequence shown here is derived from an EMBL/GenBank/DDBJ whole genome shotgun (WGS) entry which is preliminary data.</text>
</comment>
<evidence type="ECO:0000256" key="1">
    <source>
        <dbReference type="SAM" id="Phobius"/>
    </source>
</evidence>
<reference evidence="2 3" key="1">
    <citation type="submission" date="2018-05" db="EMBL/GenBank/DDBJ databases">
        <title>The Hungate 1000. A catalogue of reference genomes from the rumen microbiome.</title>
        <authorList>
            <person name="Kelly W."/>
        </authorList>
    </citation>
    <scope>NUCLEOTIDE SEQUENCE [LARGE SCALE GENOMIC DNA]</scope>
    <source>
        <strain evidence="2 3">NLAE-zl-C242</strain>
    </source>
</reference>
<keyword evidence="3" id="KW-1185">Reference proteome</keyword>
<name>A0A2Y9BM07_9FIRM</name>
<dbReference type="RefSeq" id="WP_181368820.1">
    <property type="nucleotide sequence ID" value="NZ_BAAACK010000022.1"/>
</dbReference>
<feature type="transmembrane region" description="Helical" evidence="1">
    <location>
        <begin position="160"/>
        <end position="180"/>
    </location>
</feature>
<accession>A0A2Y9BM07</accession>
<feature type="transmembrane region" description="Helical" evidence="1">
    <location>
        <begin position="287"/>
        <end position="309"/>
    </location>
</feature>
<keyword evidence="1" id="KW-1133">Transmembrane helix</keyword>
<evidence type="ECO:0000313" key="3">
    <source>
        <dbReference type="Proteomes" id="UP000245845"/>
    </source>
</evidence>
<feature type="transmembrane region" description="Helical" evidence="1">
    <location>
        <begin position="200"/>
        <end position="219"/>
    </location>
</feature>
<feature type="transmembrane region" description="Helical" evidence="1">
    <location>
        <begin position="67"/>
        <end position="91"/>
    </location>
</feature>
<feature type="transmembrane region" description="Helical" evidence="1">
    <location>
        <begin position="119"/>
        <end position="139"/>
    </location>
</feature>
<dbReference type="AlphaFoldDB" id="A0A2Y9BM07"/>
<feature type="transmembrane region" description="Helical" evidence="1">
    <location>
        <begin position="12"/>
        <end position="32"/>
    </location>
</feature>
<keyword evidence="1" id="KW-0472">Membrane</keyword>
<sequence>MGTLSINKLEENYIFTGCLCGIYGIVFTFCLYKNLSGITFPLFVAGTIVTTVLFLKRMGITVKKEFMLYAAGMMLLGISTVLTTSIFFHFFNWMGILLLLLTAVLQQLNEDSGWSFQHYIVSLLILTGRTMISVCDPFIHGMRYKRARKQKEKSTYLKPVLAGASVAAAILFVVLPLLVYSDRVFGTIVMKLFRPVHFGAEWGIILTFFLGFILMYAFLSGMSGYVIRERTDIVKGKVNAVSGITFAGILAAIYVFYSAIQILFLFLRLDSGLPAGVTYSQYANSGFWQLLAVSLINFVTVLICISIFPENKILKILLMTISVCTCIMTLSAAYRMVLYVKAYHLTFLRILVLWFLGVLLLIMFGVMRSILRKQFRLFQYIMAVVAVSYIGLSFVRVDKAAAEYNLSKWEQISQQDLLQHIYTGSLDAAPLIAKMGSRVAVPEGGIEDVSYKQLITDYYQNILDREMTLRSWNYSLSEAKKAAREYMKHPL</sequence>
<proteinExistence type="predicted"/>
<organism evidence="2 3">
    <name type="scientific">Faecalicatena orotica</name>
    <dbReference type="NCBI Taxonomy" id="1544"/>
    <lineage>
        <taxon>Bacteria</taxon>
        <taxon>Bacillati</taxon>
        <taxon>Bacillota</taxon>
        <taxon>Clostridia</taxon>
        <taxon>Lachnospirales</taxon>
        <taxon>Lachnospiraceae</taxon>
        <taxon>Faecalicatena</taxon>
    </lineage>
</organism>
<dbReference type="EMBL" id="QGDL01000016">
    <property type="protein sequence ID" value="PWJ22833.1"/>
    <property type="molecule type" value="Genomic_DNA"/>
</dbReference>
<evidence type="ECO:0000313" key="2">
    <source>
        <dbReference type="EMBL" id="PWJ22833.1"/>
    </source>
</evidence>
<dbReference type="Proteomes" id="UP000245845">
    <property type="component" value="Unassembled WGS sequence"/>
</dbReference>
<feature type="transmembrane region" description="Helical" evidence="1">
    <location>
        <begin position="377"/>
        <end position="395"/>
    </location>
</feature>
<feature type="transmembrane region" description="Helical" evidence="1">
    <location>
        <begin position="240"/>
        <end position="267"/>
    </location>
</feature>
<keyword evidence="1" id="KW-0812">Transmembrane</keyword>
<dbReference type="InterPro" id="IPR025291">
    <property type="entry name" value="DUF4153"/>
</dbReference>
<dbReference type="Pfam" id="PF13687">
    <property type="entry name" value="DUF4153"/>
    <property type="match status" value="1"/>
</dbReference>
<gene>
    <name evidence="2" type="ORF">A8806_1168</name>
</gene>
<protein>
    <submittedName>
        <fullName evidence="2">Uncharacterized protein DUF4173</fullName>
    </submittedName>
</protein>